<gene>
    <name evidence="2" type="ORF">EXIGLDRAFT_589852</name>
</gene>
<keyword evidence="2" id="KW-0808">Transferase</keyword>
<feature type="non-terminal residue" evidence="2">
    <location>
        <position position="209"/>
    </location>
</feature>
<dbReference type="InterPro" id="IPR000719">
    <property type="entry name" value="Prot_kinase_dom"/>
</dbReference>
<dbReference type="AlphaFoldDB" id="A0A165G1G8"/>
<dbReference type="PANTHER" id="PTHR44329:SF214">
    <property type="entry name" value="PROTEIN KINASE DOMAIN-CONTAINING PROTEIN"/>
    <property type="match status" value="1"/>
</dbReference>
<dbReference type="SUPFAM" id="SSF56112">
    <property type="entry name" value="Protein kinase-like (PK-like)"/>
    <property type="match status" value="1"/>
</dbReference>
<dbReference type="PANTHER" id="PTHR44329">
    <property type="entry name" value="SERINE/THREONINE-PROTEIN KINASE TNNI3K-RELATED"/>
    <property type="match status" value="1"/>
</dbReference>
<dbReference type="PROSITE" id="PS50011">
    <property type="entry name" value="PROTEIN_KINASE_DOM"/>
    <property type="match status" value="1"/>
</dbReference>
<name>A0A165G1G8_EXIGL</name>
<evidence type="ECO:0000259" key="1">
    <source>
        <dbReference type="PROSITE" id="PS50011"/>
    </source>
</evidence>
<dbReference type="EMBL" id="KV426062">
    <property type="protein sequence ID" value="KZV89845.1"/>
    <property type="molecule type" value="Genomic_DNA"/>
</dbReference>
<dbReference type="InterPro" id="IPR008271">
    <property type="entry name" value="Ser/Thr_kinase_AS"/>
</dbReference>
<dbReference type="Gene3D" id="1.10.510.10">
    <property type="entry name" value="Transferase(Phosphotransferase) domain 1"/>
    <property type="match status" value="1"/>
</dbReference>
<dbReference type="PROSITE" id="PS00108">
    <property type="entry name" value="PROTEIN_KINASE_ST"/>
    <property type="match status" value="1"/>
</dbReference>
<dbReference type="Proteomes" id="UP000077266">
    <property type="component" value="Unassembled WGS sequence"/>
</dbReference>
<dbReference type="Pfam" id="PF07714">
    <property type="entry name" value="PK_Tyr_Ser-Thr"/>
    <property type="match status" value="1"/>
</dbReference>
<dbReference type="STRING" id="1314781.A0A165G1G8"/>
<evidence type="ECO:0000313" key="2">
    <source>
        <dbReference type="EMBL" id="KZV89845.1"/>
    </source>
</evidence>
<dbReference type="InterPro" id="IPR051681">
    <property type="entry name" value="Ser/Thr_Kinases-Pseudokinases"/>
</dbReference>
<proteinExistence type="predicted"/>
<dbReference type="SMART" id="SM00220">
    <property type="entry name" value="S_TKc"/>
    <property type="match status" value="1"/>
</dbReference>
<accession>A0A165G1G8</accession>
<dbReference type="InParanoid" id="A0A165G1G8"/>
<dbReference type="InterPro" id="IPR011009">
    <property type="entry name" value="Kinase-like_dom_sf"/>
</dbReference>
<dbReference type="GO" id="GO:0005524">
    <property type="term" value="F:ATP binding"/>
    <property type="evidence" value="ECO:0007669"/>
    <property type="project" value="InterPro"/>
</dbReference>
<sequence length="209" mass="23419">EFTVWREISHENLLPLIGLYVGIGKLPAMVSPWCNHGDINAYIASIQAEWHDKALLLIQVLQGLQYLHEYLPIIVHGDIKGANILVSDQGVARLSDFGFASVLAELSISMTTHTSVKGTLRWMAPELFTSENTSHTTQTDMWAFGCVMLEVFSDLLPYRTLRNDQAVVLAISRSERPASKSDLIPDTPDIVWSVMNDCWARKPWARPSV</sequence>
<feature type="domain" description="Protein kinase" evidence="1">
    <location>
        <begin position="1"/>
        <end position="209"/>
    </location>
</feature>
<dbReference type="InterPro" id="IPR001245">
    <property type="entry name" value="Ser-Thr/Tyr_kinase_cat_dom"/>
</dbReference>
<organism evidence="2 3">
    <name type="scientific">Exidia glandulosa HHB12029</name>
    <dbReference type="NCBI Taxonomy" id="1314781"/>
    <lineage>
        <taxon>Eukaryota</taxon>
        <taxon>Fungi</taxon>
        <taxon>Dikarya</taxon>
        <taxon>Basidiomycota</taxon>
        <taxon>Agaricomycotina</taxon>
        <taxon>Agaricomycetes</taxon>
        <taxon>Auriculariales</taxon>
        <taxon>Exidiaceae</taxon>
        <taxon>Exidia</taxon>
    </lineage>
</organism>
<dbReference type="GO" id="GO:0004674">
    <property type="term" value="F:protein serine/threonine kinase activity"/>
    <property type="evidence" value="ECO:0007669"/>
    <property type="project" value="TreeGrafter"/>
</dbReference>
<feature type="non-terminal residue" evidence="2">
    <location>
        <position position="1"/>
    </location>
</feature>
<reference evidence="2 3" key="1">
    <citation type="journal article" date="2016" name="Mol. Biol. Evol.">
        <title>Comparative Genomics of Early-Diverging Mushroom-Forming Fungi Provides Insights into the Origins of Lignocellulose Decay Capabilities.</title>
        <authorList>
            <person name="Nagy L.G."/>
            <person name="Riley R."/>
            <person name="Tritt A."/>
            <person name="Adam C."/>
            <person name="Daum C."/>
            <person name="Floudas D."/>
            <person name="Sun H."/>
            <person name="Yadav J.S."/>
            <person name="Pangilinan J."/>
            <person name="Larsson K.H."/>
            <person name="Matsuura K."/>
            <person name="Barry K."/>
            <person name="Labutti K."/>
            <person name="Kuo R."/>
            <person name="Ohm R.A."/>
            <person name="Bhattacharya S.S."/>
            <person name="Shirouzu T."/>
            <person name="Yoshinaga Y."/>
            <person name="Martin F.M."/>
            <person name="Grigoriev I.V."/>
            <person name="Hibbett D.S."/>
        </authorList>
    </citation>
    <scope>NUCLEOTIDE SEQUENCE [LARGE SCALE GENOMIC DNA]</scope>
    <source>
        <strain evidence="2 3">HHB12029</strain>
    </source>
</reference>
<keyword evidence="3" id="KW-1185">Reference proteome</keyword>
<protein>
    <submittedName>
        <fullName evidence="2">Kinase-like protein</fullName>
    </submittedName>
</protein>
<dbReference type="OrthoDB" id="346907at2759"/>
<keyword evidence="2" id="KW-0418">Kinase</keyword>
<evidence type="ECO:0000313" key="3">
    <source>
        <dbReference type="Proteomes" id="UP000077266"/>
    </source>
</evidence>